<gene>
    <name evidence="1" type="ORF">chiPu_0007518</name>
</gene>
<evidence type="ECO:0000313" key="2">
    <source>
        <dbReference type="Proteomes" id="UP000287033"/>
    </source>
</evidence>
<protein>
    <submittedName>
        <fullName evidence="1">Uncharacterized protein</fullName>
    </submittedName>
</protein>
<name>A0A401SFC0_CHIPU</name>
<reference evidence="1 2" key="1">
    <citation type="journal article" date="2018" name="Nat. Ecol. Evol.">
        <title>Shark genomes provide insights into elasmobranch evolution and the origin of vertebrates.</title>
        <authorList>
            <person name="Hara Y"/>
            <person name="Yamaguchi K"/>
            <person name="Onimaru K"/>
            <person name="Kadota M"/>
            <person name="Koyanagi M"/>
            <person name="Keeley SD"/>
            <person name="Tatsumi K"/>
            <person name="Tanaka K"/>
            <person name="Motone F"/>
            <person name="Kageyama Y"/>
            <person name="Nozu R"/>
            <person name="Adachi N"/>
            <person name="Nishimura O"/>
            <person name="Nakagawa R"/>
            <person name="Tanegashima C"/>
            <person name="Kiyatake I"/>
            <person name="Matsumoto R"/>
            <person name="Murakumo K"/>
            <person name="Nishida K"/>
            <person name="Terakita A"/>
            <person name="Kuratani S"/>
            <person name="Sato K"/>
            <person name="Hyodo S Kuraku.S."/>
        </authorList>
    </citation>
    <scope>NUCLEOTIDE SEQUENCE [LARGE SCALE GENOMIC DNA]</scope>
</reference>
<evidence type="ECO:0000313" key="1">
    <source>
        <dbReference type="EMBL" id="GCC29081.1"/>
    </source>
</evidence>
<accession>A0A401SFC0</accession>
<organism evidence="1 2">
    <name type="scientific">Chiloscyllium punctatum</name>
    <name type="common">Brownbanded bambooshark</name>
    <name type="synonym">Hemiscyllium punctatum</name>
    <dbReference type="NCBI Taxonomy" id="137246"/>
    <lineage>
        <taxon>Eukaryota</taxon>
        <taxon>Metazoa</taxon>
        <taxon>Chordata</taxon>
        <taxon>Craniata</taxon>
        <taxon>Vertebrata</taxon>
        <taxon>Chondrichthyes</taxon>
        <taxon>Elasmobranchii</taxon>
        <taxon>Galeomorphii</taxon>
        <taxon>Galeoidea</taxon>
        <taxon>Orectolobiformes</taxon>
        <taxon>Hemiscylliidae</taxon>
        <taxon>Chiloscyllium</taxon>
    </lineage>
</organism>
<proteinExistence type="predicted"/>
<keyword evidence="2" id="KW-1185">Reference proteome</keyword>
<comment type="caution">
    <text evidence="1">The sequence shown here is derived from an EMBL/GenBank/DDBJ whole genome shotgun (WGS) entry which is preliminary data.</text>
</comment>
<dbReference type="AlphaFoldDB" id="A0A401SFC0"/>
<dbReference type="Proteomes" id="UP000287033">
    <property type="component" value="Unassembled WGS sequence"/>
</dbReference>
<sequence>MRRLQASPGVWKRNVHRVSRKRSWRSFFWLGRGRGGVEKRARISLAPACYHGELWRPGVSWRLRARGDGSRARAMWLNFGSGDELLASRGKKNRVRSGGASEKECVCALAEWWDFTSRINPG</sequence>
<dbReference type="EMBL" id="BEZZ01000232">
    <property type="protein sequence ID" value="GCC29081.1"/>
    <property type="molecule type" value="Genomic_DNA"/>
</dbReference>